<organism evidence="2 3">
    <name type="scientific">Dipteronia dyeriana</name>
    <dbReference type="NCBI Taxonomy" id="168575"/>
    <lineage>
        <taxon>Eukaryota</taxon>
        <taxon>Viridiplantae</taxon>
        <taxon>Streptophyta</taxon>
        <taxon>Embryophyta</taxon>
        <taxon>Tracheophyta</taxon>
        <taxon>Spermatophyta</taxon>
        <taxon>Magnoliopsida</taxon>
        <taxon>eudicotyledons</taxon>
        <taxon>Gunneridae</taxon>
        <taxon>Pentapetalae</taxon>
        <taxon>rosids</taxon>
        <taxon>malvids</taxon>
        <taxon>Sapindales</taxon>
        <taxon>Sapindaceae</taxon>
        <taxon>Hippocastanoideae</taxon>
        <taxon>Acereae</taxon>
        <taxon>Dipteronia</taxon>
    </lineage>
</organism>
<dbReference type="GO" id="GO:0031369">
    <property type="term" value="F:translation initiation factor binding"/>
    <property type="evidence" value="ECO:0007669"/>
    <property type="project" value="InterPro"/>
</dbReference>
<dbReference type="InterPro" id="IPR036390">
    <property type="entry name" value="WH_DNA-bd_sf"/>
</dbReference>
<evidence type="ECO:0000259" key="1">
    <source>
        <dbReference type="PROSITE" id="PS50250"/>
    </source>
</evidence>
<comment type="caution">
    <text evidence="2">The sequence shown here is derived from an EMBL/GenBank/DDBJ whole genome shotgun (WGS) entry which is preliminary data.</text>
</comment>
<sequence length="210" mass="22820">MVKAKIKEEALRTYLFAYTSSYDSMGLDQLTKMFDLSEVETHSIVSKMMINDELYASWDQPTQCIVFRDVEHTMLQTLAFHLIEKLSILAESNERATEARIGGSGLDLPPKRGDSQYYAAGTAAVGNKWQENLSFTHGRQGAGRSGYTGGGGRLVTLGQAGGVGGGYSRDRARGGGYSRGYGRSGRTAAARVSQMDTSNRMVNLNKGIRG</sequence>
<reference evidence="2" key="1">
    <citation type="journal article" date="2023" name="Plant J.">
        <title>Genome sequences and population genomics provide insights into the demographic history, inbreeding, and mutation load of two 'living fossil' tree species of Dipteronia.</title>
        <authorList>
            <person name="Feng Y."/>
            <person name="Comes H.P."/>
            <person name="Chen J."/>
            <person name="Zhu S."/>
            <person name="Lu R."/>
            <person name="Zhang X."/>
            <person name="Li P."/>
            <person name="Qiu J."/>
            <person name="Olsen K.M."/>
            <person name="Qiu Y."/>
        </authorList>
    </citation>
    <scope>NUCLEOTIDE SEQUENCE</scope>
    <source>
        <strain evidence="2">KIB01</strain>
    </source>
</reference>
<dbReference type="SMART" id="SM00088">
    <property type="entry name" value="PINT"/>
    <property type="match status" value="1"/>
</dbReference>
<evidence type="ECO:0000313" key="2">
    <source>
        <dbReference type="EMBL" id="KAK2647362.1"/>
    </source>
</evidence>
<name>A0AAD9U3V8_9ROSI</name>
<dbReference type="GO" id="GO:0003743">
    <property type="term" value="F:translation initiation factor activity"/>
    <property type="evidence" value="ECO:0007669"/>
    <property type="project" value="InterPro"/>
</dbReference>
<protein>
    <recommendedName>
        <fullName evidence="1">PCI domain-containing protein</fullName>
    </recommendedName>
</protein>
<proteinExistence type="predicted"/>
<dbReference type="GO" id="GO:0005852">
    <property type="term" value="C:eukaryotic translation initiation factor 3 complex"/>
    <property type="evidence" value="ECO:0007669"/>
    <property type="project" value="InterPro"/>
</dbReference>
<dbReference type="PANTHER" id="PTHR13937">
    <property type="entry name" value="EUKARYOTIC TRANSLATION INITATION FACTOR 3, SUBUNIT 8 EIF3S8 -RELATED"/>
    <property type="match status" value="1"/>
</dbReference>
<accession>A0AAD9U3V8</accession>
<dbReference type="Pfam" id="PF01399">
    <property type="entry name" value="PCI"/>
    <property type="match status" value="1"/>
</dbReference>
<dbReference type="InterPro" id="IPR000717">
    <property type="entry name" value="PCI_dom"/>
</dbReference>
<feature type="domain" description="PCI" evidence="1">
    <location>
        <begin position="1"/>
        <end position="72"/>
    </location>
</feature>
<dbReference type="SUPFAM" id="SSF46785">
    <property type="entry name" value="Winged helix' DNA-binding domain"/>
    <property type="match status" value="1"/>
</dbReference>
<dbReference type="GO" id="GO:0003723">
    <property type="term" value="F:RNA binding"/>
    <property type="evidence" value="ECO:0007669"/>
    <property type="project" value="InterPro"/>
</dbReference>
<dbReference type="Proteomes" id="UP001280121">
    <property type="component" value="Unassembled WGS sequence"/>
</dbReference>
<dbReference type="PROSITE" id="PS50250">
    <property type="entry name" value="PCI"/>
    <property type="match status" value="1"/>
</dbReference>
<gene>
    <name evidence="2" type="ORF">Ddye_014851</name>
</gene>
<keyword evidence="3" id="KW-1185">Reference proteome</keyword>
<dbReference type="EMBL" id="JANJYI010000005">
    <property type="protein sequence ID" value="KAK2647362.1"/>
    <property type="molecule type" value="Genomic_DNA"/>
</dbReference>
<dbReference type="PANTHER" id="PTHR13937:SF0">
    <property type="entry name" value="EUKARYOTIC TRANSLATION INITIATION FACTOR 3 SUBUNIT C-RELATED"/>
    <property type="match status" value="1"/>
</dbReference>
<dbReference type="AlphaFoldDB" id="A0AAD9U3V8"/>
<evidence type="ECO:0000313" key="3">
    <source>
        <dbReference type="Proteomes" id="UP001280121"/>
    </source>
</evidence>
<dbReference type="InterPro" id="IPR027516">
    <property type="entry name" value="EIF3C"/>
</dbReference>